<keyword evidence="6" id="KW-0653">Protein transport</keyword>
<proteinExistence type="inferred from homology"/>
<dbReference type="PANTHER" id="PTHR12596">
    <property type="entry name" value="EXPORTIN 4,7-RELATED"/>
    <property type="match status" value="1"/>
</dbReference>
<keyword evidence="7" id="KW-0539">Nucleus</keyword>
<dbReference type="SUPFAM" id="SSF48371">
    <property type="entry name" value="ARM repeat"/>
    <property type="match status" value="1"/>
</dbReference>
<comment type="caution">
    <text evidence="9">The sequence shown here is derived from an EMBL/GenBank/DDBJ whole genome shotgun (WGS) entry which is preliminary data.</text>
</comment>
<dbReference type="STRING" id="44941.A0A397V7L7"/>
<dbReference type="InterPro" id="IPR044189">
    <property type="entry name" value="XPO4/7-like"/>
</dbReference>
<sequence>MDLSTVLLQVEEACADLQVPSTRHAGEQVIMSFKQMSGNLDACQYILEHTQSHVVQFYMALAVKESVIRDYILYSKEYLSNLKSWILNYCLQRPNIAPYVQKQILHTISVMIKRSLDDCHEIEKQSMLIQIQELVALDGYNRQVGVALANELVDEFSTTKASSVGLPWDFHKKTKEFFEATFLLPLFEMVLRILHQRSQLYLEKQLSQSFTNGHGHTTTINNLQNDLRRDTILEISLNLVEKILYWDFTSKNDSLLAGTFAKEGNDIIEDALFITAKTREFPVSWRSHLIHNEVLRMFFTLYKILQQNEALAHHCRQCMIQISGLHGEIFETEQQITDYITLMIREVSELMNNLSGSVHERADSYEYGQSLLGTSQMIRRLLCTFPLPTLCSVPDISTFLHEVAQLSATCLRESVMKDDSGFDDSSWSLEAFDELLAIWVKLVQDVQSYHNGQNENRSIPFHNLTAVMTFLAEASYHIVATYIDTRLEAAKFAVNDDDEEEMNGFKDWDTYGDQLLSISILARIVCQQTLEKLQTLLHERLMQLKSFFEVIADNSSSTIPDHSLLYIYESLHWLILISACVLADPGEGEQPLIPDSLMQLSMSQDNLGKNHDQIVMLLNTVLGILDLVSLDTSVIEISHCSPRVAETLFWFFERWGKTYLLIDESNYQSISNNMIYAFGKPESHGEGMRILHFLVDKIKTNFILWNGDSDPLLQIVRLLNSYGKKSALRNGLLKSDNFSELLTFFTENLDHFPQMIHNSLIQTIAIITSGAADEEVKQSYFRMITGAIEKRFLAVLQRPDFSQVYQQADIISEVQNALEMFDGLAMASDFSNTTLIYGFCSKYFEFFVRLLQYYKNCPEVVFLVLQFFNSFVTYQDFSELSPEQTKTVYQTIVEMLKAYSEANIGKKQLISEEQTDEPYADISILLDMLSEIMASEFRGYSFDDLRQETKTVDCDVSSVVFYGINLLIPLINLQVLKIPKICKEYMRLISHIVEFYPDKLGVLPIELLNNLFASLEYGIENPIYEVSRLAYQAITPLALYFHNEERKKGNAIQHLSPPLDKFLQIVLECFLFKDFESELLEPASETLVALICSRREYYNNLVQTFISNQTSPELRTRLHDAFVTLSSGVPHTLPETLLRRRDVSGFREILFRFLMDNY</sequence>
<dbReference type="EMBL" id="QKWP01000534">
    <property type="protein sequence ID" value="RIB18524.1"/>
    <property type="molecule type" value="Genomic_DNA"/>
</dbReference>
<dbReference type="OrthoDB" id="5548448at2759"/>
<organism evidence="9 10">
    <name type="scientific">Gigaspora rosea</name>
    <dbReference type="NCBI Taxonomy" id="44941"/>
    <lineage>
        <taxon>Eukaryota</taxon>
        <taxon>Fungi</taxon>
        <taxon>Fungi incertae sedis</taxon>
        <taxon>Mucoromycota</taxon>
        <taxon>Glomeromycotina</taxon>
        <taxon>Glomeromycetes</taxon>
        <taxon>Diversisporales</taxon>
        <taxon>Gigasporaceae</taxon>
        <taxon>Gigaspora</taxon>
    </lineage>
</organism>
<keyword evidence="5" id="KW-0963">Cytoplasm</keyword>
<evidence type="ECO:0000313" key="9">
    <source>
        <dbReference type="EMBL" id="RIB18524.1"/>
    </source>
</evidence>
<dbReference type="GO" id="GO:0005737">
    <property type="term" value="C:cytoplasm"/>
    <property type="evidence" value="ECO:0007669"/>
    <property type="project" value="UniProtKB-SubCell"/>
</dbReference>
<keyword evidence="10" id="KW-1185">Reference proteome</keyword>
<protein>
    <recommendedName>
        <fullName evidence="8">Exportin-4</fullName>
    </recommendedName>
</protein>
<name>A0A397V7L7_9GLOM</name>
<dbReference type="Gene3D" id="1.25.10.10">
    <property type="entry name" value="Leucine-rich Repeat Variant"/>
    <property type="match status" value="2"/>
</dbReference>
<evidence type="ECO:0000256" key="8">
    <source>
        <dbReference type="ARBA" id="ARBA00040444"/>
    </source>
</evidence>
<comment type="similarity">
    <text evidence="3">Belongs to the exportin family.</text>
</comment>
<evidence type="ECO:0000256" key="1">
    <source>
        <dbReference type="ARBA" id="ARBA00004123"/>
    </source>
</evidence>
<dbReference type="GO" id="GO:0005049">
    <property type="term" value="F:nuclear export signal receptor activity"/>
    <property type="evidence" value="ECO:0007669"/>
    <property type="project" value="InterPro"/>
</dbReference>
<evidence type="ECO:0000256" key="6">
    <source>
        <dbReference type="ARBA" id="ARBA00022927"/>
    </source>
</evidence>
<dbReference type="GO" id="GO:0005643">
    <property type="term" value="C:nuclear pore"/>
    <property type="evidence" value="ECO:0007669"/>
    <property type="project" value="TreeGrafter"/>
</dbReference>
<keyword evidence="4" id="KW-0813">Transport</keyword>
<evidence type="ECO:0000256" key="5">
    <source>
        <dbReference type="ARBA" id="ARBA00022490"/>
    </source>
</evidence>
<dbReference type="GO" id="GO:0006611">
    <property type="term" value="P:protein export from nucleus"/>
    <property type="evidence" value="ECO:0007669"/>
    <property type="project" value="TreeGrafter"/>
</dbReference>
<comment type="subcellular location">
    <subcellularLocation>
        <location evidence="2">Cytoplasm</location>
    </subcellularLocation>
    <subcellularLocation>
        <location evidence="1">Nucleus</location>
    </subcellularLocation>
</comment>
<dbReference type="InterPro" id="IPR016024">
    <property type="entry name" value="ARM-type_fold"/>
</dbReference>
<dbReference type="Proteomes" id="UP000266673">
    <property type="component" value="Unassembled WGS sequence"/>
</dbReference>
<evidence type="ECO:0000256" key="4">
    <source>
        <dbReference type="ARBA" id="ARBA00022448"/>
    </source>
</evidence>
<accession>A0A397V7L7</accession>
<evidence type="ECO:0000313" key="10">
    <source>
        <dbReference type="Proteomes" id="UP000266673"/>
    </source>
</evidence>
<reference evidence="9 10" key="1">
    <citation type="submission" date="2018-06" db="EMBL/GenBank/DDBJ databases">
        <title>Comparative genomics reveals the genomic features of Rhizophagus irregularis, R. cerebriforme, R. diaphanum and Gigaspora rosea, and their symbiotic lifestyle signature.</title>
        <authorList>
            <person name="Morin E."/>
            <person name="San Clemente H."/>
            <person name="Chen E.C.H."/>
            <person name="De La Providencia I."/>
            <person name="Hainaut M."/>
            <person name="Kuo A."/>
            <person name="Kohler A."/>
            <person name="Murat C."/>
            <person name="Tang N."/>
            <person name="Roy S."/>
            <person name="Loubradou J."/>
            <person name="Henrissat B."/>
            <person name="Grigoriev I.V."/>
            <person name="Corradi N."/>
            <person name="Roux C."/>
            <person name="Martin F.M."/>
        </authorList>
    </citation>
    <scope>NUCLEOTIDE SEQUENCE [LARGE SCALE GENOMIC DNA]</scope>
    <source>
        <strain evidence="9 10">DAOM 194757</strain>
    </source>
</reference>
<gene>
    <name evidence="9" type="ORF">C2G38_2142076</name>
</gene>
<dbReference type="AlphaFoldDB" id="A0A397V7L7"/>
<dbReference type="PANTHER" id="PTHR12596:SF1">
    <property type="entry name" value="EXPORTIN-4"/>
    <property type="match status" value="1"/>
</dbReference>
<dbReference type="InterPro" id="IPR011989">
    <property type="entry name" value="ARM-like"/>
</dbReference>
<evidence type="ECO:0000256" key="2">
    <source>
        <dbReference type="ARBA" id="ARBA00004496"/>
    </source>
</evidence>
<evidence type="ECO:0000256" key="7">
    <source>
        <dbReference type="ARBA" id="ARBA00023242"/>
    </source>
</evidence>
<evidence type="ECO:0000256" key="3">
    <source>
        <dbReference type="ARBA" id="ARBA00009466"/>
    </source>
</evidence>